<dbReference type="EMBL" id="CAUYUE010000010">
    <property type="protein sequence ID" value="CAK0784582.1"/>
    <property type="molecule type" value="Genomic_DNA"/>
</dbReference>
<comment type="caution">
    <text evidence="1">The sequence shown here is derived from an EMBL/GenBank/DDBJ whole genome shotgun (WGS) entry which is preliminary data.</text>
</comment>
<evidence type="ECO:0000313" key="1">
    <source>
        <dbReference type="EMBL" id="CAK0784582.1"/>
    </source>
</evidence>
<accession>A0AAV1ICX4</accession>
<proteinExistence type="predicted"/>
<protein>
    <submittedName>
        <fullName evidence="1">Uncharacterized protein</fullName>
    </submittedName>
</protein>
<evidence type="ECO:0000313" key="2">
    <source>
        <dbReference type="Proteomes" id="UP001314263"/>
    </source>
</evidence>
<reference evidence="1 2" key="1">
    <citation type="submission" date="2023-10" db="EMBL/GenBank/DDBJ databases">
        <authorList>
            <person name="Maclean D."/>
            <person name="Macfadyen A."/>
        </authorList>
    </citation>
    <scope>NUCLEOTIDE SEQUENCE [LARGE SCALE GENOMIC DNA]</scope>
</reference>
<keyword evidence="2" id="KW-1185">Reference proteome</keyword>
<gene>
    <name evidence="1" type="ORF">CVIRNUC_007786</name>
</gene>
<name>A0AAV1ICX4_9CHLO</name>
<dbReference type="Proteomes" id="UP001314263">
    <property type="component" value="Unassembled WGS sequence"/>
</dbReference>
<organism evidence="1 2">
    <name type="scientific">Coccomyxa viridis</name>
    <dbReference type="NCBI Taxonomy" id="1274662"/>
    <lineage>
        <taxon>Eukaryota</taxon>
        <taxon>Viridiplantae</taxon>
        <taxon>Chlorophyta</taxon>
        <taxon>core chlorophytes</taxon>
        <taxon>Trebouxiophyceae</taxon>
        <taxon>Trebouxiophyceae incertae sedis</taxon>
        <taxon>Coccomyxaceae</taxon>
        <taxon>Coccomyxa</taxon>
    </lineage>
</organism>
<dbReference type="AlphaFoldDB" id="A0AAV1ICX4"/>
<sequence length="64" mass="7556">MQAFFSGTVRVWNELYSADANLEKVIARRDNRWQHVGISVRRPRLADLRRAFWHASHGTVLDYN</sequence>